<keyword evidence="1" id="KW-0521">NADP</keyword>
<proteinExistence type="predicted"/>
<name>A0A1X7R277_9SACH</name>
<evidence type="ECO:0000256" key="3">
    <source>
        <dbReference type="ARBA" id="ARBA00026117"/>
    </source>
</evidence>
<dbReference type="PANTHER" id="PTHR43296:SF2">
    <property type="entry name" value="PEROXISOMAL 2,4-DIENOYL-COA REDUCTASE [(3E)-ENOYL-COA-PRODUCING]"/>
    <property type="match status" value="1"/>
</dbReference>
<evidence type="ECO:0000256" key="1">
    <source>
        <dbReference type="ARBA" id="ARBA00022857"/>
    </source>
</evidence>
<dbReference type="Proteomes" id="UP000196158">
    <property type="component" value="Unassembled WGS sequence"/>
</dbReference>
<dbReference type="CDD" id="cd05369">
    <property type="entry name" value="TER_DECR_SDR_a"/>
    <property type="match status" value="1"/>
</dbReference>
<comment type="catalytic activity">
    <reaction evidence="4">
        <text>a (2E,4E)-dienoyl-CoA + NADPH + H(+) = a 4,5-saturated-(3E)-enoyl-CoA + NADP(+)</text>
        <dbReference type="Rhea" id="RHEA:45912"/>
        <dbReference type="ChEBI" id="CHEBI:15378"/>
        <dbReference type="ChEBI" id="CHEBI:57783"/>
        <dbReference type="ChEBI" id="CHEBI:58349"/>
        <dbReference type="ChEBI" id="CHEBI:85101"/>
        <dbReference type="ChEBI" id="CHEBI:85493"/>
        <dbReference type="EC" id="1.3.1.124"/>
    </reaction>
</comment>
<evidence type="ECO:0000256" key="2">
    <source>
        <dbReference type="ARBA" id="ARBA00023002"/>
    </source>
</evidence>
<dbReference type="GO" id="GO:0009062">
    <property type="term" value="P:fatty acid catabolic process"/>
    <property type="evidence" value="ECO:0007669"/>
    <property type="project" value="InterPro"/>
</dbReference>
<dbReference type="STRING" id="1789683.A0A1X7R277"/>
<evidence type="ECO:0000313" key="7">
    <source>
        <dbReference type="Proteomes" id="UP000196158"/>
    </source>
</evidence>
<dbReference type="SUPFAM" id="SSF51735">
    <property type="entry name" value="NAD(P)-binding Rossmann-fold domains"/>
    <property type="match status" value="1"/>
</dbReference>
<evidence type="ECO:0000313" key="6">
    <source>
        <dbReference type="EMBL" id="SMN19787.1"/>
    </source>
</evidence>
<accession>A0A1X7R277</accession>
<dbReference type="InterPro" id="IPR045017">
    <property type="entry name" value="DECR2-like"/>
</dbReference>
<dbReference type="Gene3D" id="3.40.50.720">
    <property type="entry name" value="NAD(P)-binding Rossmann-like Domain"/>
    <property type="match status" value="1"/>
</dbReference>
<reference evidence="6 7" key="1">
    <citation type="submission" date="2017-04" db="EMBL/GenBank/DDBJ databases">
        <authorList>
            <person name="Afonso C.L."/>
            <person name="Miller P.J."/>
            <person name="Scott M.A."/>
            <person name="Spackman E."/>
            <person name="Goraichik I."/>
            <person name="Dimitrov K.M."/>
            <person name="Suarez D.L."/>
            <person name="Swayne D.E."/>
        </authorList>
    </citation>
    <scope>NUCLEOTIDE SEQUENCE [LARGE SCALE GENOMIC DNA]</scope>
</reference>
<gene>
    <name evidence="6" type="ORF">KASA_0O03729G</name>
</gene>
<dbReference type="EC" id="1.3.1.124" evidence="3"/>
<dbReference type="PANTHER" id="PTHR43296">
    <property type="entry name" value="PEROXISOMAL 2,4-DIENOYL-COA REDUCTASE"/>
    <property type="match status" value="1"/>
</dbReference>
<organism evidence="6 7">
    <name type="scientific">Maudiozyma saulgeensis</name>
    <dbReference type="NCBI Taxonomy" id="1789683"/>
    <lineage>
        <taxon>Eukaryota</taxon>
        <taxon>Fungi</taxon>
        <taxon>Dikarya</taxon>
        <taxon>Ascomycota</taxon>
        <taxon>Saccharomycotina</taxon>
        <taxon>Saccharomycetes</taxon>
        <taxon>Saccharomycetales</taxon>
        <taxon>Saccharomycetaceae</taxon>
        <taxon>Maudiozyma</taxon>
    </lineage>
</organism>
<dbReference type="Pfam" id="PF13561">
    <property type="entry name" value="adh_short_C2"/>
    <property type="match status" value="1"/>
</dbReference>
<dbReference type="GO" id="GO:0005777">
    <property type="term" value="C:peroxisome"/>
    <property type="evidence" value="ECO:0007669"/>
    <property type="project" value="TreeGrafter"/>
</dbReference>
<keyword evidence="2" id="KW-0560">Oxidoreductase</keyword>
<protein>
    <recommendedName>
        <fullName evidence="3">2,4-dienoyl-CoA reductase [(3E)-enoyl-CoA-producing]</fullName>
        <ecNumber evidence="3">1.3.1.124</ecNumber>
    </recommendedName>
</protein>
<dbReference type="EMBL" id="FXLY01000004">
    <property type="protein sequence ID" value="SMN19787.1"/>
    <property type="molecule type" value="Genomic_DNA"/>
</dbReference>
<dbReference type="OrthoDB" id="2136131at2759"/>
<dbReference type="InterPro" id="IPR002347">
    <property type="entry name" value="SDR_fam"/>
</dbReference>
<sequence length="293" mass="31968">MPCTLDYSFVKECSWKPDLFKDKVVFITGGSGTICRVQAEALVLLGCKAALVGRDEEKLYETSRELCDLVNDKERCLAIPKVDVREFKDLENAVNLTLKKFGRIDFVIAGAAGNFICDFMNLSPNAFKSVVNIDLLGSFNTVKAVTPALLKSKGSILFVSATFHYYGVPFQGPVGAAKAGIDALSNNLAVELAPLGIRSNCIAPGAIDDTEGFKRLSKPELVESVKKMIPLQRLGTKRDIAEATVFMFSPAANYINGHVIVVDGGMWHTGTLFTKELYPHDIIKNAERAISKL</sequence>
<evidence type="ECO:0000256" key="5">
    <source>
        <dbReference type="ARBA" id="ARBA00048340"/>
    </source>
</evidence>
<dbReference type="InterPro" id="IPR036291">
    <property type="entry name" value="NAD(P)-bd_dom_sf"/>
</dbReference>
<dbReference type="PRINTS" id="PR00081">
    <property type="entry name" value="GDHRDH"/>
</dbReference>
<dbReference type="AlphaFoldDB" id="A0A1X7R277"/>
<evidence type="ECO:0000256" key="4">
    <source>
        <dbReference type="ARBA" id="ARBA00048009"/>
    </source>
</evidence>
<dbReference type="GO" id="GO:0008670">
    <property type="term" value="F:2,4-dienoyl-CoA reductase (NADPH) activity"/>
    <property type="evidence" value="ECO:0007669"/>
    <property type="project" value="InterPro"/>
</dbReference>
<comment type="catalytic activity">
    <reaction evidence="5">
        <text>a (2E,4Z)-dienoyl-CoA + NADPH + H(+) = a 4,5-saturated-(3E)-enoyl-CoA + NADP(+)</text>
        <dbReference type="Rhea" id="RHEA:61892"/>
        <dbReference type="ChEBI" id="CHEBI:15378"/>
        <dbReference type="ChEBI" id="CHEBI:57783"/>
        <dbReference type="ChEBI" id="CHEBI:58349"/>
        <dbReference type="ChEBI" id="CHEBI:85099"/>
        <dbReference type="ChEBI" id="CHEBI:85493"/>
        <dbReference type="EC" id="1.3.1.124"/>
    </reaction>
</comment>
<keyword evidence="7" id="KW-1185">Reference proteome</keyword>